<dbReference type="AlphaFoldDB" id="J1HKA4"/>
<dbReference type="InterPro" id="IPR007693">
    <property type="entry name" value="DNA_helicase_DnaB-like_N"/>
</dbReference>
<evidence type="ECO:0000313" key="15">
    <source>
        <dbReference type="EMBL" id="EJF46365.1"/>
    </source>
</evidence>
<dbReference type="PROSITE" id="PS51199">
    <property type="entry name" value="SF4_HELICASE"/>
    <property type="match status" value="1"/>
</dbReference>
<dbReference type="GO" id="GO:0003677">
    <property type="term" value="F:DNA binding"/>
    <property type="evidence" value="ECO:0007669"/>
    <property type="project" value="UniProtKB-UniRule"/>
</dbReference>
<feature type="domain" description="SF4 helicase" evidence="14">
    <location>
        <begin position="209"/>
        <end position="480"/>
    </location>
</feature>
<dbReference type="GO" id="GO:0043139">
    <property type="term" value="F:5'-3' DNA helicase activity"/>
    <property type="evidence" value="ECO:0007669"/>
    <property type="project" value="UniProtKB-EC"/>
</dbReference>
<proteinExistence type="inferred from homology"/>
<dbReference type="Gene3D" id="1.10.860.10">
    <property type="entry name" value="DNAb Helicase, Chain A"/>
    <property type="match status" value="1"/>
</dbReference>
<dbReference type="Pfam" id="PF03796">
    <property type="entry name" value="DnaB_C"/>
    <property type="match status" value="1"/>
</dbReference>
<evidence type="ECO:0000256" key="9">
    <source>
        <dbReference type="ARBA" id="ARBA00023235"/>
    </source>
</evidence>
<keyword evidence="5 12" id="KW-0378">Hydrolase</keyword>
<evidence type="ECO:0000256" key="8">
    <source>
        <dbReference type="ARBA" id="ARBA00023125"/>
    </source>
</evidence>
<evidence type="ECO:0000256" key="1">
    <source>
        <dbReference type="ARBA" id="ARBA00008428"/>
    </source>
</evidence>
<dbReference type="InterPro" id="IPR036185">
    <property type="entry name" value="DNA_heli_DnaB-like_N_sf"/>
</dbReference>
<dbReference type="OrthoDB" id="9773982at2"/>
<dbReference type="InterPro" id="IPR007694">
    <property type="entry name" value="DNA_helicase_DnaB-like_C"/>
</dbReference>
<keyword evidence="16" id="KW-1185">Reference proteome</keyword>
<keyword evidence="8 12" id="KW-0238">DNA-binding</keyword>
<keyword evidence="9" id="KW-0413">Isomerase</keyword>
<keyword evidence="2 12" id="KW-0639">Primosome</keyword>
<organism evidence="15 16">
    <name type="scientific">Actinomyces massiliensis F0489</name>
    <dbReference type="NCBI Taxonomy" id="1125718"/>
    <lineage>
        <taxon>Bacteria</taxon>
        <taxon>Bacillati</taxon>
        <taxon>Actinomycetota</taxon>
        <taxon>Actinomycetes</taxon>
        <taxon>Actinomycetales</taxon>
        <taxon>Actinomycetaceae</taxon>
        <taxon>Actinomyces</taxon>
    </lineage>
</organism>
<evidence type="ECO:0000256" key="12">
    <source>
        <dbReference type="RuleBase" id="RU362085"/>
    </source>
</evidence>
<dbReference type="FunFam" id="3.40.50.300:FF:000351">
    <property type="entry name" value="Replicative DNA helicase"/>
    <property type="match status" value="1"/>
</dbReference>
<dbReference type="FunFam" id="1.10.860.10:FF:000001">
    <property type="entry name" value="Replicative DNA helicase"/>
    <property type="match status" value="1"/>
</dbReference>
<sequence>MTDIDSRPGFESGRTAGSDDVGLGGSVRYDGAFDRVPPQDLEAEMATLGGMLLSKEAITDVIEVLRGSEFYKPAHESIYDAVIEVYNRSEPADPLIVADELAKRGELERIGGAPYLASLMATVPTAANAAYYARIVREKALMRGLVQAGTRIAQLGYSTDAGDIAELVTLAEAEVYSVAHSEGEKEDYVPVGELLNEANLEIEAGQARENGQMTGVPTGFVELDELTGGLHPGQMVIVAARPAMGKSTLAVDFCRSASLHSRRADGSLIPSCYFSLEMGRMELMMRILAAESGVDMNKLRGGRQMSERDWEDVARAYNPVSEAPLFIDDSPNLTMPEIRSKALRLRQQSDLGLMVIDYLQLMTSGKRVESRQQEVSEFSRSLKLLAKELDIPVVAVAQLNRGPEQRTGNKPQMSDLRESGSLEQDADIIMLLHRPEYYQPEERAGEADIIVAKHRNGQTRTIPVAFQGHLSRFANMARDVSVEPAYE</sequence>
<dbReference type="GO" id="GO:0016887">
    <property type="term" value="F:ATP hydrolysis activity"/>
    <property type="evidence" value="ECO:0007669"/>
    <property type="project" value="RHEA"/>
</dbReference>
<evidence type="ECO:0000256" key="4">
    <source>
        <dbReference type="ARBA" id="ARBA00022741"/>
    </source>
</evidence>
<dbReference type="eggNOG" id="COG0305">
    <property type="taxonomic scope" value="Bacteria"/>
</dbReference>
<dbReference type="Gene3D" id="3.40.50.300">
    <property type="entry name" value="P-loop containing nucleotide triphosphate hydrolases"/>
    <property type="match status" value="1"/>
</dbReference>
<dbReference type="EMBL" id="AKFT01000065">
    <property type="protein sequence ID" value="EJF46365.1"/>
    <property type="molecule type" value="Genomic_DNA"/>
</dbReference>
<dbReference type="InterPro" id="IPR027417">
    <property type="entry name" value="P-loop_NTPase"/>
</dbReference>
<keyword evidence="3 12" id="KW-0235">DNA replication</keyword>
<evidence type="ECO:0000256" key="5">
    <source>
        <dbReference type="ARBA" id="ARBA00022801"/>
    </source>
</evidence>
<dbReference type="InterPro" id="IPR016136">
    <property type="entry name" value="DNA_helicase_N/primase_C"/>
</dbReference>
<accession>J1HKA4</accession>
<comment type="caution">
    <text evidence="15">The sequence shown here is derived from an EMBL/GenBank/DDBJ whole genome shotgun (WGS) entry which is preliminary data.</text>
</comment>
<keyword evidence="7 12" id="KW-0067">ATP-binding</keyword>
<evidence type="ECO:0000256" key="6">
    <source>
        <dbReference type="ARBA" id="ARBA00022806"/>
    </source>
</evidence>
<dbReference type="InterPro" id="IPR007692">
    <property type="entry name" value="DNA_helicase_DnaB"/>
</dbReference>
<dbReference type="RefSeq" id="WP_008730753.1">
    <property type="nucleotide sequence ID" value="NZ_AKFT01000065.1"/>
</dbReference>
<evidence type="ECO:0000313" key="16">
    <source>
        <dbReference type="Proteomes" id="UP000002941"/>
    </source>
</evidence>
<keyword evidence="6 12" id="KW-0347">Helicase</keyword>
<dbReference type="PATRIC" id="fig|1125718.3.peg.988"/>
<evidence type="ECO:0000256" key="13">
    <source>
        <dbReference type="SAM" id="MobiDB-lite"/>
    </source>
</evidence>
<evidence type="ECO:0000256" key="2">
    <source>
        <dbReference type="ARBA" id="ARBA00022515"/>
    </source>
</evidence>
<name>J1HKA4_9ACTO</name>
<dbReference type="SUPFAM" id="SSF52540">
    <property type="entry name" value="P-loop containing nucleoside triphosphate hydrolases"/>
    <property type="match status" value="1"/>
</dbReference>
<dbReference type="PANTHER" id="PTHR30153:SF2">
    <property type="entry name" value="REPLICATIVE DNA HELICASE"/>
    <property type="match status" value="1"/>
</dbReference>
<evidence type="ECO:0000256" key="10">
    <source>
        <dbReference type="ARBA" id="ARBA00048954"/>
    </source>
</evidence>
<dbReference type="GO" id="GO:0005829">
    <property type="term" value="C:cytosol"/>
    <property type="evidence" value="ECO:0007669"/>
    <property type="project" value="TreeGrafter"/>
</dbReference>
<comment type="catalytic activity">
    <reaction evidence="10 12">
        <text>ATP + H2O = ADP + phosphate + H(+)</text>
        <dbReference type="Rhea" id="RHEA:13065"/>
        <dbReference type="ChEBI" id="CHEBI:15377"/>
        <dbReference type="ChEBI" id="CHEBI:15378"/>
        <dbReference type="ChEBI" id="CHEBI:30616"/>
        <dbReference type="ChEBI" id="CHEBI:43474"/>
        <dbReference type="ChEBI" id="CHEBI:456216"/>
        <dbReference type="EC" id="5.6.2.3"/>
    </reaction>
</comment>
<keyword evidence="4 12" id="KW-0547">Nucleotide-binding</keyword>
<evidence type="ECO:0000256" key="7">
    <source>
        <dbReference type="ARBA" id="ARBA00022840"/>
    </source>
</evidence>
<dbReference type="SUPFAM" id="SSF48024">
    <property type="entry name" value="N-terminal domain of DnaB helicase"/>
    <property type="match status" value="1"/>
</dbReference>
<comment type="similarity">
    <text evidence="1 12">Belongs to the helicase family. DnaB subfamily.</text>
</comment>
<gene>
    <name evidence="15" type="primary">dnaB</name>
    <name evidence="15" type="ORF">HMPREF1318_0223</name>
</gene>
<dbReference type="Proteomes" id="UP000002941">
    <property type="component" value="Unassembled WGS sequence"/>
</dbReference>
<dbReference type="GO" id="GO:1990077">
    <property type="term" value="C:primosome complex"/>
    <property type="evidence" value="ECO:0007669"/>
    <property type="project" value="UniProtKB-UniRule"/>
</dbReference>
<dbReference type="GO" id="GO:0006269">
    <property type="term" value="P:DNA replication, synthesis of primer"/>
    <property type="evidence" value="ECO:0007669"/>
    <property type="project" value="UniProtKB-UniRule"/>
</dbReference>
<protein>
    <recommendedName>
        <fullName evidence="11 12">Replicative DNA helicase</fullName>
        <ecNumber evidence="11 12">5.6.2.3</ecNumber>
    </recommendedName>
</protein>
<dbReference type="EC" id="5.6.2.3" evidence="11 12"/>
<reference evidence="15 16" key="1">
    <citation type="submission" date="2012-05" db="EMBL/GenBank/DDBJ databases">
        <authorList>
            <person name="Harkins D.M."/>
            <person name="Madupu R."/>
            <person name="Durkin A.S."/>
            <person name="Torralba M."/>
            <person name="Methe B."/>
            <person name="Sutton G.G."/>
            <person name="Nelson K.E."/>
        </authorList>
    </citation>
    <scope>NUCLEOTIDE SEQUENCE [LARGE SCALE GENOMIC DNA]</scope>
    <source>
        <strain evidence="15 16">F0489</strain>
    </source>
</reference>
<dbReference type="Pfam" id="PF00772">
    <property type="entry name" value="DnaB"/>
    <property type="match status" value="1"/>
</dbReference>
<dbReference type="PANTHER" id="PTHR30153">
    <property type="entry name" value="REPLICATIVE DNA HELICASE DNAB"/>
    <property type="match status" value="1"/>
</dbReference>
<dbReference type="NCBIfam" id="TIGR00665">
    <property type="entry name" value="DnaB"/>
    <property type="match status" value="1"/>
</dbReference>
<dbReference type="GO" id="GO:0005524">
    <property type="term" value="F:ATP binding"/>
    <property type="evidence" value="ECO:0007669"/>
    <property type="project" value="UniProtKB-UniRule"/>
</dbReference>
<comment type="function">
    <text evidence="12">The main replicative DNA helicase, it participates in initiation and elongation during chromosome replication. Travels ahead of the DNA replisome, separating dsDNA into templates for DNA synthesis. A processive ATP-dependent 5'-3' DNA helicase it has DNA-dependent ATPase activity.</text>
</comment>
<feature type="region of interest" description="Disordered" evidence="13">
    <location>
        <begin position="1"/>
        <end position="23"/>
    </location>
</feature>
<evidence type="ECO:0000256" key="11">
    <source>
        <dbReference type="NCBIfam" id="TIGR00665"/>
    </source>
</evidence>
<dbReference type="CDD" id="cd00984">
    <property type="entry name" value="DnaB_C"/>
    <property type="match status" value="1"/>
</dbReference>
<evidence type="ECO:0000256" key="3">
    <source>
        <dbReference type="ARBA" id="ARBA00022705"/>
    </source>
</evidence>
<evidence type="ECO:0000259" key="14">
    <source>
        <dbReference type="PROSITE" id="PS51199"/>
    </source>
</evidence>